<proteinExistence type="predicted"/>
<gene>
    <name evidence="2" type="primary">GSTTLp28,P28,GSTO1</name>
    <name evidence="2" type="ordered locus">PMT_2104</name>
</gene>
<dbReference type="PANTHER" id="PTHR43968">
    <property type="match status" value="1"/>
</dbReference>
<keyword evidence="2" id="KW-0808">Transferase</keyword>
<dbReference type="CDD" id="cd03060">
    <property type="entry name" value="GST_N_Omega_like"/>
    <property type="match status" value="1"/>
</dbReference>
<dbReference type="PANTHER" id="PTHR43968:SF6">
    <property type="entry name" value="GLUTATHIONE S-TRANSFERASE OMEGA"/>
    <property type="match status" value="1"/>
</dbReference>
<evidence type="ECO:0000259" key="1">
    <source>
        <dbReference type="PROSITE" id="PS50404"/>
    </source>
</evidence>
<dbReference type="InterPro" id="IPR050983">
    <property type="entry name" value="GST_Omega/HSP26"/>
</dbReference>
<dbReference type="Gene3D" id="3.20.170.20">
    <property type="entry name" value="Protein of unknown function DUF952"/>
    <property type="match status" value="1"/>
</dbReference>
<name>Q7V463_PROMM</name>
<dbReference type="CDD" id="cd03196">
    <property type="entry name" value="GST_C_5"/>
    <property type="match status" value="1"/>
</dbReference>
<dbReference type="HOGENOM" id="CLU_860327_0_0_3"/>
<keyword evidence="3" id="KW-1185">Reference proteome</keyword>
<dbReference type="SUPFAM" id="SSF56399">
    <property type="entry name" value="ADP-ribosylation"/>
    <property type="match status" value="1"/>
</dbReference>
<dbReference type="SUPFAM" id="SSF47616">
    <property type="entry name" value="GST C-terminal domain-like"/>
    <property type="match status" value="1"/>
</dbReference>
<dbReference type="AlphaFoldDB" id="Q7V463"/>
<dbReference type="EMBL" id="BX548175">
    <property type="protein sequence ID" value="CAE22278.1"/>
    <property type="molecule type" value="Genomic_DNA"/>
</dbReference>
<dbReference type="eggNOG" id="COG3502">
    <property type="taxonomic scope" value="Bacteria"/>
</dbReference>
<accession>Q7V463</accession>
<organism evidence="2 3">
    <name type="scientific">Prochlorococcus marinus (strain MIT 9313)</name>
    <dbReference type="NCBI Taxonomy" id="74547"/>
    <lineage>
        <taxon>Bacteria</taxon>
        <taxon>Bacillati</taxon>
        <taxon>Cyanobacteriota</taxon>
        <taxon>Cyanophyceae</taxon>
        <taxon>Synechococcales</taxon>
        <taxon>Prochlorococcaceae</taxon>
        <taxon>Prochlorococcus</taxon>
    </lineage>
</organism>
<reference evidence="2 3" key="1">
    <citation type="journal article" date="2003" name="Nature">
        <title>Genome divergence in two Prochlorococcus ecotypes reflects oceanic niche differentiation.</title>
        <authorList>
            <person name="Rocap G."/>
            <person name="Larimer F.W."/>
            <person name="Lamerdin J.E."/>
            <person name="Malfatti S."/>
            <person name="Chain P."/>
            <person name="Ahlgren N.A."/>
            <person name="Arellano A."/>
            <person name="Coleman M."/>
            <person name="Hauser L."/>
            <person name="Hess W.R."/>
            <person name="Johnson Z.I."/>
            <person name="Land M.L."/>
            <person name="Lindell D."/>
            <person name="Post A.F."/>
            <person name="Regala W."/>
            <person name="Shah M."/>
            <person name="Shaw S.L."/>
            <person name="Steglich C."/>
            <person name="Sullivan M.B."/>
            <person name="Ting C.S."/>
            <person name="Tolonen A."/>
            <person name="Webb E.A."/>
            <person name="Zinser E.R."/>
            <person name="Chisholm S.W."/>
        </authorList>
    </citation>
    <scope>NUCLEOTIDE SEQUENCE [LARGE SCALE GENOMIC DNA]</scope>
    <source>
        <strain evidence="3">MIT 9313</strain>
    </source>
</reference>
<dbReference type="Pfam" id="PF13417">
    <property type="entry name" value="GST_N_3"/>
    <property type="match status" value="1"/>
</dbReference>
<dbReference type="GO" id="GO:0004364">
    <property type="term" value="F:glutathione transferase activity"/>
    <property type="evidence" value="ECO:0007669"/>
    <property type="project" value="UniProtKB-EC"/>
</dbReference>
<protein>
    <submittedName>
        <fullName evidence="2">Glutathione S-transferase N terminus</fullName>
        <ecNumber evidence="2">2.5.1.18</ecNumber>
    </submittedName>
</protein>
<dbReference type="InterPro" id="IPR009297">
    <property type="entry name" value="DUF952"/>
</dbReference>
<sequence length="336" mass="38570">MSLMSNPLLYSFRRCPYAMRARWALLASGLLVNLREVALNNKPLELLQASQKGTVPVLIAADGTVIDESIDIMHWALQQADPFDGLRSGKTGEQKTIQQLIEQNDGPFKYHLDRFKYACRFKGEDAEEHHNMARNILVEWNARLVQQESSDFYGCLIGESQSLADWALWPFVRQYRLADPSSFDCDQDLQAIKRWLQDFLQHPLFGRLMTPVKPWLPEHHPQTFPADSSLVKTDQPLFHLALIEDWQDACTQGVYQFSTRGLKLKEIGFIHLSYQHQLESTYHQFYRDRGQVLSLKLNPEQLSMPLRAEPSSAGELFPHLFGALPLSAVELVETYP</sequence>
<dbReference type="EC" id="2.5.1.18" evidence="2"/>
<dbReference type="InterPro" id="IPR036282">
    <property type="entry name" value="Glutathione-S-Trfase_C_sf"/>
</dbReference>
<dbReference type="eggNOG" id="COG0625">
    <property type="taxonomic scope" value="Bacteria"/>
</dbReference>
<dbReference type="GO" id="GO:0005737">
    <property type="term" value="C:cytoplasm"/>
    <property type="evidence" value="ECO:0007669"/>
    <property type="project" value="TreeGrafter"/>
</dbReference>
<dbReference type="Proteomes" id="UP000001423">
    <property type="component" value="Chromosome"/>
</dbReference>
<dbReference type="KEGG" id="pmt:PMT_2104"/>
<dbReference type="Gene3D" id="3.40.30.10">
    <property type="entry name" value="Glutaredoxin"/>
    <property type="match status" value="1"/>
</dbReference>
<dbReference type="SUPFAM" id="SSF52833">
    <property type="entry name" value="Thioredoxin-like"/>
    <property type="match status" value="1"/>
</dbReference>
<dbReference type="Pfam" id="PF06108">
    <property type="entry name" value="DUF952"/>
    <property type="match status" value="1"/>
</dbReference>
<evidence type="ECO:0000313" key="2">
    <source>
        <dbReference type="EMBL" id="CAE22278.1"/>
    </source>
</evidence>
<dbReference type="InterPro" id="IPR004045">
    <property type="entry name" value="Glutathione_S-Trfase_N"/>
</dbReference>
<dbReference type="Gene3D" id="1.20.1050.10">
    <property type="match status" value="1"/>
</dbReference>
<dbReference type="InterPro" id="IPR036249">
    <property type="entry name" value="Thioredoxin-like_sf"/>
</dbReference>
<dbReference type="PROSITE" id="PS50404">
    <property type="entry name" value="GST_NTER"/>
    <property type="match status" value="1"/>
</dbReference>
<feature type="domain" description="GST N-terminal" evidence="1">
    <location>
        <begin position="5"/>
        <end position="84"/>
    </location>
</feature>
<evidence type="ECO:0000313" key="3">
    <source>
        <dbReference type="Proteomes" id="UP000001423"/>
    </source>
</evidence>